<feature type="transmembrane region" description="Helical" evidence="1">
    <location>
        <begin position="95"/>
        <end position="112"/>
    </location>
</feature>
<gene>
    <name evidence="2" type="ORF">AVDCRST_MAG07-2559</name>
</gene>
<dbReference type="AlphaFoldDB" id="A0A6J4LXV2"/>
<keyword evidence="1" id="KW-0472">Membrane</keyword>
<feature type="transmembrane region" description="Helical" evidence="1">
    <location>
        <begin position="73"/>
        <end position="89"/>
    </location>
</feature>
<evidence type="ECO:0008006" key="3">
    <source>
        <dbReference type="Google" id="ProtNLM"/>
    </source>
</evidence>
<keyword evidence="1" id="KW-1133">Transmembrane helix</keyword>
<organism evidence="2">
    <name type="scientific">uncultured Frankineae bacterium</name>
    <dbReference type="NCBI Taxonomy" id="437475"/>
    <lineage>
        <taxon>Bacteria</taxon>
        <taxon>Bacillati</taxon>
        <taxon>Actinomycetota</taxon>
        <taxon>Actinomycetes</taxon>
        <taxon>Frankiales</taxon>
        <taxon>environmental samples</taxon>
    </lineage>
</organism>
<reference evidence="2" key="1">
    <citation type="submission" date="2020-02" db="EMBL/GenBank/DDBJ databases">
        <authorList>
            <person name="Meier V. D."/>
        </authorList>
    </citation>
    <scope>NUCLEOTIDE SEQUENCE</scope>
    <source>
        <strain evidence="2">AVDCRST_MAG07</strain>
    </source>
</reference>
<feature type="transmembrane region" description="Helical" evidence="1">
    <location>
        <begin position="12"/>
        <end position="35"/>
    </location>
</feature>
<evidence type="ECO:0000256" key="1">
    <source>
        <dbReference type="SAM" id="Phobius"/>
    </source>
</evidence>
<proteinExistence type="predicted"/>
<evidence type="ECO:0000313" key="2">
    <source>
        <dbReference type="EMBL" id="CAA9343835.1"/>
    </source>
</evidence>
<name>A0A6J4LXV2_9ACTN</name>
<accession>A0A6J4LXV2</accession>
<sequence length="125" mass="12661">MSPRSPVARAAALVALEGVALAVLGTVYGVAGVVGEPLDRTATLIEAGFAVVAGVLLLLVARGLARVRGWSRAPAVVAQLLALPVGVGLVQGRVWVAAVPVLLLALGVLQALTTPQARRAFRGLD</sequence>
<keyword evidence="1" id="KW-0812">Transmembrane</keyword>
<protein>
    <recommendedName>
        <fullName evidence="3">Integral membrane protein</fullName>
    </recommendedName>
</protein>
<dbReference type="EMBL" id="CADCUB010000121">
    <property type="protein sequence ID" value="CAA9343835.1"/>
    <property type="molecule type" value="Genomic_DNA"/>
</dbReference>
<feature type="transmembrane region" description="Helical" evidence="1">
    <location>
        <begin position="41"/>
        <end position="61"/>
    </location>
</feature>